<dbReference type="AlphaFoldDB" id="A0A834MS64"/>
<proteinExistence type="predicted"/>
<keyword evidence="2" id="KW-1185">Reference proteome</keyword>
<name>A0A834MS64_VESVU</name>
<comment type="caution">
    <text evidence="1">The sequence shown here is derived from an EMBL/GenBank/DDBJ whole genome shotgun (WGS) entry which is preliminary data.</text>
</comment>
<dbReference type="EMBL" id="JACSEA010000017">
    <property type="protein sequence ID" value="KAF7383372.1"/>
    <property type="molecule type" value="Genomic_DNA"/>
</dbReference>
<evidence type="ECO:0000313" key="2">
    <source>
        <dbReference type="Proteomes" id="UP000614350"/>
    </source>
</evidence>
<reference evidence="1" key="1">
    <citation type="journal article" date="2020" name="G3 (Bethesda)">
        <title>High-Quality Assemblies for Three Invasive Social Wasps from the &lt;i&gt;Vespula&lt;/i&gt; Genus.</title>
        <authorList>
            <person name="Harrop T.W.R."/>
            <person name="Guhlin J."/>
            <person name="McLaughlin G.M."/>
            <person name="Permina E."/>
            <person name="Stockwell P."/>
            <person name="Gilligan J."/>
            <person name="Le Lec M.F."/>
            <person name="Gruber M.A.M."/>
            <person name="Quinn O."/>
            <person name="Lovegrove M."/>
            <person name="Duncan E.J."/>
            <person name="Remnant E.J."/>
            <person name="Van Eeckhoven J."/>
            <person name="Graham B."/>
            <person name="Knapp R.A."/>
            <person name="Langford K.W."/>
            <person name="Kronenberg Z."/>
            <person name="Press M.O."/>
            <person name="Eacker S.M."/>
            <person name="Wilson-Rankin E.E."/>
            <person name="Purcell J."/>
            <person name="Lester P.J."/>
            <person name="Dearden P.K."/>
        </authorList>
    </citation>
    <scope>NUCLEOTIDE SEQUENCE</scope>
    <source>
        <strain evidence="1">Marl-1</strain>
    </source>
</reference>
<dbReference type="Proteomes" id="UP000614350">
    <property type="component" value="Unassembled WGS sequence"/>
</dbReference>
<sequence length="110" mass="11946">MAANDGAQFKNTTNSLSLAASFASFPRSSASSYPAIPTEIKVKEILRRKGRNKSVERNRGNSGYRRDDEIGRMIDGVSLVAAVVAVEPTKDSSVVLAYEMIHETRDGLAE</sequence>
<protein>
    <submittedName>
        <fullName evidence="1">Uncharacterized protein</fullName>
    </submittedName>
</protein>
<gene>
    <name evidence="1" type="ORF">HZH66_012722</name>
</gene>
<accession>A0A834MS64</accession>
<organism evidence="1 2">
    <name type="scientific">Vespula vulgaris</name>
    <name type="common">Yellow jacket</name>
    <name type="synonym">Wasp</name>
    <dbReference type="NCBI Taxonomy" id="7454"/>
    <lineage>
        <taxon>Eukaryota</taxon>
        <taxon>Metazoa</taxon>
        <taxon>Ecdysozoa</taxon>
        <taxon>Arthropoda</taxon>
        <taxon>Hexapoda</taxon>
        <taxon>Insecta</taxon>
        <taxon>Pterygota</taxon>
        <taxon>Neoptera</taxon>
        <taxon>Endopterygota</taxon>
        <taxon>Hymenoptera</taxon>
        <taxon>Apocrita</taxon>
        <taxon>Aculeata</taxon>
        <taxon>Vespoidea</taxon>
        <taxon>Vespidae</taxon>
        <taxon>Vespinae</taxon>
        <taxon>Vespula</taxon>
    </lineage>
</organism>
<evidence type="ECO:0000313" key="1">
    <source>
        <dbReference type="EMBL" id="KAF7383372.1"/>
    </source>
</evidence>